<dbReference type="AlphaFoldDB" id="A0A835TEY8"/>
<dbReference type="EMBL" id="JAEHOC010000004">
    <property type="protein sequence ID" value="KAG2442861.1"/>
    <property type="molecule type" value="Genomic_DNA"/>
</dbReference>
<feature type="region of interest" description="Disordered" evidence="9">
    <location>
        <begin position="885"/>
        <end position="960"/>
    </location>
</feature>
<feature type="compositionally biased region" description="Low complexity" evidence="9">
    <location>
        <begin position="536"/>
        <end position="554"/>
    </location>
</feature>
<proteinExistence type="predicted"/>
<evidence type="ECO:0000313" key="12">
    <source>
        <dbReference type="Proteomes" id="UP000650467"/>
    </source>
</evidence>
<sequence length="1108" mass="112397">MERTGSVQHPARDDGKLVQLRSLSDTLNSSGASGLAGKYNIKSRVELYKGSVSTVFKCQLVGGSAVVVKQYHKAKMQDKHFHKLAREVEAMRALLLQAQQQSHRGSGSGAAESSICSSVGGGSGSGATESRPQTPSGVCPGVVQLLDTFEDSASVYLVMECCEGGDLFKKLMLHSGRLPEGWVAAEVIGPLLQVLHRMHGLRLMHRDIKPENIFLTAEGDVKLGDFGLAIDWSRELAFSRSGTLDYMAPEVLINPATHLQESAAVTAPQLAAKNIRPYTAAVDVWAVGCLAYELISGRPPFEVEDEKQTASNIIYSNNIRFDPAHSAAWADFVAQALIKDPRRRPTAAALLAHPWLAAHRIMRSNSGGTAASGMRSTASLQRSSASSVADSAPTAAAAAAIVAAATTMVVVASKCHPPAHPAAPAASCIGGGSTASSSACGGSDASGTSSASSSSGSGVSAVSAASAAPSSASTQPRPPLPPPGSKIAPAAAVVALPPPPATTVTQVRPRTPSAGFTVTTGASVQLVAPASPSVQPATAAATPSTPAAAATATAHNNAQGPCASVPPQSRTGPPTSQQQQPASQTPGSIPLPRTPNGNALHNNSALRSLLDAFKSAAVGGHSINNQQQPAGSSVAQPAPASGEVREPALQQVAAAPGVGASSGSSQRASWSQWQQQATAGGAVGAPLDTSSGGASSTVAVVGGGWRSPPVSPMRERFPEGSAAAGYMPAPQPPLPRAPSNGRAGAAPAPQPQYWVSPTQQPPAAASGADAVNGGVMSAPLSSSVCGFTSPQRMGHRISSSGLLSSMMRPVASISATGTSSSSSAGNSSSGQLPPAQAQQQPMQAHGTGAKPCGRPRSGSPSQQPLACSSAAAAVAATSPLRRALLGLSPPRQMRPSPTPSPPRQMPQVQPQAPVVGQQPCPSPPRQQQPPNPSPPRSNWVHAGSNAAAPANPQGPSPAIMHDLTRNWGAVVSVSVNAGSSNPPAIKTQASQAQQQGSAALIPSNRSSSTGTGDRFASPQRSNAGSLACKPGFDSWGLPVTPGAAALPPQEFATPRPTGVLERVKYHLRGGAQAQAQQMQQQLQSHVQQAVTGHLQFPGVASVAAVDAV</sequence>
<dbReference type="PANTHER" id="PTHR24350">
    <property type="entry name" value="SERINE/THREONINE-PROTEIN KINASE IAL-RELATED"/>
    <property type="match status" value="1"/>
</dbReference>
<feature type="binding site" evidence="7">
    <location>
        <begin position="211"/>
        <end position="212"/>
    </location>
    <ligand>
        <name>ATP</name>
        <dbReference type="ChEBI" id="CHEBI:30616"/>
    </ligand>
</feature>
<feature type="compositionally biased region" description="Low complexity" evidence="9">
    <location>
        <begin position="566"/>
        <end position="588"/>
    </location>
</feature>
<accession>A0A835TEY8</accession>
<feature type="region of interest" description="Disordered" evidence="9">
    <location>
        <begin position="621"/>
        <end position="770"/>
    </location>
</feature>
<reference evidence="11" key="1">
    <citation type="journal article" date="2020" name="bioRxiv">
        <title>Comparative genomics of Chlamydomonas.</title>
        <authorList>
            <person name="Craig R.J."/>
            <person name="Hasan A.R."/>
            <person name="Ness R.W."/>
            <person name="Keightley P.D."/>
        </authorList>
    </citation>
    <scope>NUCLEOTIDE SEQUENCE</scope>
    <source>
        <strain evidence="11">SAG 7.73</strain>
    </source>
</reference>
<evidence type="ECO:0000256" key="3">
    <source>
        <dbReference type="ARBA" id="ARBA00022741"/>
    </source>
</evidence>
<feature type="compositionally biased region" description="Low complexity" evidence="9">
    <location>
        <begin position="650"/>
        <end position="680"/>
    </location>
</feature>
<dbReference type="InterPro" id="IPR000719">
    <property type="entry name" value="Prot_kinase_dom"/>
</dbReference>
<evidence type="ECO:0000256" key="7">
    <source>
        <dbReference type="PIRSR" id="PIRSR630616-2"/>
    </source>
</evidence>
<dbReference type="PROSITE" id="PS50011">
    <property type="entry name" value="PROTEIN_KINASE_DOM"/>
    <property type="match status" value="1"/>
</dbReference>
<evidence type="ECO:0000256" key="8">
    <source>
        <dbReference type="PIRSR" id="PIRSR630616-3"/>
    </source>
</evidence>
<feature type="compositionally biased region" description="Low complexity" evidence="9">
    <location>
        <begin position="885"/>
        <end position="895"/>
    </location>
</feature>
<dbReference type="GO" id="GO:0004674">
    <property type="term" value="F:protein serine/threonine kinase activity"/>
    <property type="evidence" value="ECO:0007669"/>
    <property type="project" value="UniProtKB-KW"/>
</dbReference>
<feature type="compositionally biased region" description="Low complexity" evidence="9">
    <location>
        <begin position="689"/>
        <end position="700"/>
    </location>
</feature>
<evidence type="ECO:0000256" key="4">
    <source>
        <dbReference type="ARBA" id="ARBA00022777"/>
    </source>
</evidence>
<feature type="active site" description="Proton acceptor" evidence="6">
    <location>
        <position position="207"/>
    </location>
</feature>
<comment type="caution">
    <text evidence="11">The sequence shown here is derived from an EMBL/GenBank/DDBJ whole genome shotgun (WGS) entry which is preliminary data.</text>
</comment>
<feature type="compositionally biased region" description="Low complexity" evidence="9">
    <location>
        <begin position="813"/>
        <end position="844"/>
    </location>
</feature>
<dbReference type="Gene3D" id="3.30.200.20">
    <property type="entry name" value="Phosphorylase Kinase, domain 1"/>
    <property type="match status" value="1"/>
</dbReference>
<feature type="region of interest" description="Disordered" evidence="9">
    <location>
        <begin position="813"/>
        <end position="866"/>
    </location>
</feature>
<feature type="compositionally biased region" description="Low complexity" evidence="9">
    <location>
        <begin position="905"/>
        <end position="919"/>
    </location>
</feature>
<dbReference type="Pfam" id="PF00069">
    <property type="entry name" value="Pkinase"/>
    <property type="match status" value="1"/>
</dbReference>
<dbReference type="GO" id="GO:0005524">
    <property type="term" value="F:ATP binding"/>
    <property type="evidence" value="ECO:0007669"/>
    <property type="project" value="UniProtKB-KW"/>
</dbReference>
<dbReference type="SUPFAM" id="SSF56112">
    <property type="entry name" value="Protein kinase-like (PK-like)"/>
    <property type="match status" value="1"/>
</dbReference>
<organism evidence="11 12">
    <name type="scientific">Chlamydomonas incerta</name>
    <dbReference type="NCBI Taxonomy" id="51695"/>
    <lineage>
        <taxon>Eukaryota</taxon>
        <taxon>Viridiplantae</taxon>
        <taxon>Chlorophyta</taxon>
        <taxon>core chlorophytes</taxon>
        <taxon>Chlorophyceae</taxon>
        <taxon>CS clade</taxon>
        <taxon>Chlamydomonadales</taxon>
        <taxon>Chlamydomonadaceae</taxon>
        <taxon>Chlamydomonas</taxon>
    </lineage>
</organism>
<evidence type="ECO:0000256" key="5">
    <source>
        <dbReference type="ARBA" id="ARBA00022840"/>
    </source>
</evidence>
<evidence type="ECO:0000256" key="6">
    <source>
        <dbReference type="PIRSR" id="PIRSR630616-1"/>
    </source>
</evidence>
<feature type="compositionally biased region" description="Low complexity" evidence="9">
    <location>
        <begin position="988"/>
        <end position="999"/>
    </location>
</feature>
<feature type="domain" description="Protein kinase" evidence="10">
    <location>
        <begin position="41"/>
        <end position="356"/>
    </location>
</feature>
<feature type="compositionally biased region" description="Pro residues" evidence="9">
    <location>
        <begin position="920"/>
        <end position="935"/>
    </location>
</feature>
<dbReference type="OrthoDB" id="40902at2759"/>
<evidence type="ECO:0000256" key="9">
    <source>
        <dbReference type="SAM" id="MobiDB-lite"/>
    </source>
</evidence>
<dbReference type="InterPro" id="IPR011009">
    <property type="entry name" value="Kinase-like_dom_sf"/>
</dbReference>
<dbReference type="Proteomes" id="UP000650467">
    <property type="component" value="Unassembled WGS sequence"/>
</dbReference>
<keyword evidence="2" id="KW-0808">Transferase</keyword>
<evidence type="ECO:0000259" key="10">
    <source>
        <dbReference type="PROSITE" id="PS50011"/>
    </source>
</evidence>
<feature type="region of interest" description="Disordered" evidence="9">
    <location>
        <begin position="102"/>
        <end position="136"/>
    </location>
</feature>
<feature type="compositionally biased region" description="Polar residues" evidence="9">
    <location>
        <begin position="127"/>
        <end position="136"/>
    </location>
</feature>
<feature type="binding site" evidence="7">
    <location>
        <position position="225"/>
    </location>
    <ligand>
        <name>ATP</name>
        <dbReference type="ChEBI" id="CHEBI:30616"/>
    </ligand>
</feature>
<dbReference type="InterPro" id="IPR030616">
    <property type="entry name" value="Aur-like"/>
</dbReference>
<name>A0A835TEY8_CHLIN</name>
<feature type="region of interest" description="Disordered" evidence="9">
    <location>
        <begin position="981"/>
        <end position="1025"/>
    </location>
</feature>
<protein>
    <recommendedName>
        <fullName evidence="10">Protein kinase domain-containing protein</fullName>
    </recommendedName>
</protein>
<evidence type="ECO:0000256" key="1">
    <source>
        <dbReference type="ARBA" id="ARBA00022527"/>
    </source>
</evidence>
<evidence type="ECO:0000313" key="11">
    <source>
        <dbReference type="EMBL" id="KAG2442861.1"/>
    </source>
</evidence>
<evidence type="ECO:0000256" key="2">
    <source>
        <dbReference type="ARBA" id="ARBA00022679"/>
    </source>
</evidence>
<dbReference type="SMART" id="SM00220">
    <property type="entry name" value="S_TKc"/>
    <property type="match status" value="1"/>
</dbReference>
<feature type="region of interest" description="Disordered" evidence="9">
    <location>
        <begin position="536"/>
        <end position="602"/>
    </location>
</feature>
<keyword evidence="3 7" id="KW-0547">Nucleotide-binding</keyword>
<gene>
    <name evidence="11" type="ORF">HXX76_002940</name>
</gene>
<keyword evidence="12" id="KW-1185">Reference proteome</keyword>
<keyword evidence="4" id="KW-0418">Kinase</keyword>
<feature type="region of interest" description="Disordered" evidence="9">
    <location>
        <begin position="437"/>
        <end position="487"/>
    </location>
</feature>
<feature type="compositionally biased region" description="Low complexity" evidence="9">
    <location>
        <begin position="437"/>
        <end position="473"/>
    </location>
</feature>
<keyword evidence="5 7" id="KW-0067">ATP-binding</keyword>
<dbReference type="Gene3D" id="1.10.510.10">
    <property type="entry name" value="Transferase(Phosphotransferase) domain 1"/>
    <property type="match status" value="1"/>
</dbReference>
<feature type="compositionally biased region" description="Polar residues" evidence="9">
    <location>
        <begin position="622"/>
        <end position="635"/>
    </location>
</feature>
<feature type="cross-link" description="Glycyl lysine isopeptide (Lys-Gly) (interchain with G-Cter in SUMO2)" evidence="8">
    <location>
        <position position="209"/>
    </location>
</feature>
<dbReference type="PROSITE" id="PS00108">
    <property type="entry name" value="PROTEIN_KINASE_ST"/>
    <property type="match status" value="1"/>
</dbReference>
<dbReference type="InterPro" id="IPR008271">
    <property type="entry name" value="Ser/Thr_kinase_AS"/>
</dbReference>
<keyword evidence="1" id="KW-0723">Serine/threonine-protein kinase</keyword>